<feature type="domain" description="TMEM181 GOLD" evidence="8">
    <location>
        <begin position="106"/>
        <end position="225"/>
    </location>
</feature>
<evidence type="ECO:0000256" key="2">
    <source>
        <dbReference type="ARBA" id="ARBA00022692"/>
    </source>
</evidence>
<keyword evidence="3 6" id="KW-1133">Transmembrane helix</keyword>
<dbReference type="InterPro" id="IPR054077">
    <property type="entry name" value="TMEM181_GOLD"/>
</dbReference>
<feature type="transmembrane region" description="Helical" evidence="6">
    <location>
        <begin position="272"/>
        <end position="295"/>
    </location>
</feature>
<sequence>MDNYSFSFHTPSWTDNIRAFLGQFFDVFSAFSKYISPSYHHDRCERSVQMRLYSLSKRQFVSVFIIFFFCFGITVLVGVAGPPIIDTVSHNGSLTVGSHSQVAAGHFKLKSPPMSTFHQQMWLIAHMTTSNRGGSRFQEPFVVGVEIRGFKGDIDHGILKTKNPELSPKSHNRTRLLSCSNVCDDLILLHLGYLDYTNYIINIDFYGLGEAKANIKDIVFYFKSYNTSFTQLEIWIRFVFVVVTFLGTCLFAHSLRKFSMRDWSIEQKWISVLLPLLLLYNDPLFPMTFLVNSWVPGILDGVFQASFLCGLLMFWLCIYHGVRQTDRRFAKFYLPKFIIVGLIWITAVTLASWQGYNELQDPTYYYRLDTTNFMGFKIFFFIVGGLYLLYLLYLLVRAYAELRSMPYFDIRLKFMTLLMLIVLSISVTITVMRFGAAALQDNFVAELSTNYENSIEFVSFYGLLNFYMYTMAFVYSPSKNAQFESNLKDNPAISMLNDSDEEVHYGSDQEEANLNSHHVSRYHDSEEETFR</sequence>
<evidence type="ECO:0000256" key="1">
    <source>
        <dbReference type="ARBA" id="ARBA00004141"/>
    </source>
</evidence>
<evidence type="ECO:0000256" key="5">
    <source>
        <dbReference type="SAM" id="MobiDB-lite"/>
    </source>
</evidence>
<comment type="subcellular location">
    <subcellularLocation>
        <location evidence="1">Membrane</location>
        <topology evidence="1">Multi-pass membrane protein</topology>
    </subcellularLocation>
</comment>
<dbReference type="PANTHER" id="PTHR31918:SF1">
    <property type="entry name" value="TRANSMEMBRANE PROTEIN 181"/>
    <property type="match status" value="1"/>
</dbReference>
<dbReference type="AlphaFoldDB" id="A0A210Q720"/>
<name>A0A210Q720_MIZYE</name>
<evidence type="ECO:0000313" key="10">
    <source>
        <dbReference type="Proteomes" id="UP000242188"/>
    </source>
</evidence>
<feature type="transmembrane region" description="Helical" evidence="6">
    <location>
        <begin position="373"/>
        <end position="396"/>
    </location>
</feature>
<evidence type="ECO:0000256" key="3">
    <source>
        <dbReference type="ARBA" id="ARBA00022989"/>
    </source>
</evidence>
<dbReference type="OrthoDB" id="28186at2759"/>
<evidence type="ECO:0000259" key="7">
    <source>
        <dbReference type="Pfam" id="PF06664"/>
    </source>
</evidence>
<feature type="transmembrane region" description="Helical" evidence="6">
    <location>
        <begin position="60"/>
        <end position="85"/>
    </location>
</feature>
<feature type="transmembrane region" description="Helical" evidence="6">
    <location>
        <begin position="417"/>
        <end position="438"/>
    </location>
</feature>
<feature type="transmembrane region" description="Helical" evidence="6">
    <location>
        <begin position="458"/>
        <end position="475"/>
    </location>
</feature>
<feature type="domain" description="Wntless-like transmembrane" evidence="7">
    <location>
        <begin position="226"/>
        <end position="479"/>
    </location>
</feature>
<dbReference type="InterPro" id="IPR047843">
    <property type="entry name" value="WLS-like_TM"/>
</dbReference>
<feature type="transmembrane region" description="Helical" evidence="6">
    <location>
        <begin position="234"/>
        <end position="252"/>
    </location>
</feature>
<gene>
    <name evidence="9" type="ORF">KP79_PYT07032</name>
</gene>
<keyword evidence="2 6" id="KW-0812">Transmembrane</keyword>
<comment type="caution">
    <text evidence="9">The sequence shown here is derived from an EMBL/GenBank/DDBJ whole genome shotgun (WGS) entry which is preliminary data.</text>
</comment>
<proteinExistence type="predicted"/>
<dbReference type="Pfam" id="PF06664">
    <property type="entry name" value="WLS-like_TM"/>
    <property type="match status" value="1"/>
</dbReference>
<dbReference type="Pfam" id="PF21885">
    <property type="entry name" value="TMEM181_GOLD"/>
    <property type="match status" value="1"/>
</dbReference>
<protein>
    <submittedName>
        <fullName evidence="9">Transmembrane protein 181</fullName>
    </submittedName>
</protein>
<reference evidence="9 10" key="1">
    <citation type="journal article" date="2017" name="Nat. Ecol. Evol.">
        <title>Scallop genome provides insights into evolution of bilaterian karyotype and development.</title>
        <authorList>
            <person name="Wang S."/>
            <person name="Zhang J."/>
            <person name="Jiao W."/>
            <person name="Li J."/>
            <person name="Xun X."/>
            <person name="Sun Y."/>
            <person name="Guo X."/>
            <person name="Huan P."/>
            <person name="Dong B."/>
            <person name="Zhang L."/>
            <person name="Hu X."/>
            <person name="Sun X."/>
            <person name="Wang J."/>
            <person name="Zhao C."/>
            <person name="Wang Y."/>
            <person name="Wang D."/>
            <person name="Huang X."/>
            <person name="Wang R."/>
            <person name="Lv J."/>
            <person name="Li Y."/>
            <person name="Zhang Z."/>
            <person name="Liu B."/>
            <person name="Lu W."/>
            <person name="Hui Y."/>
            <person name="Liang J."/>
            <person name="Zhou Z."/>
            <person name="Hou R."/>
            <person name="Li X."/>
            <person name="Liu Y."/>
            <person name="Li H."/>
            <person name="Ning X."/>
            <person name="Lin Y."/>
            <person name="Zhao L."/>
            <person name="Xing Q."/>
            <person name="Dou J."/>
            <person name="Li Y."/>
            <person name="Mao J."/>
            <person name="Guo H."/>
            <person name="Dou H."/>
            <person name="Li T."/>
            <person name="Mu C."/>
            <person name="Jiang W."/>
            <person name="Fu Q."/>
            <person name="Fu X."/>
            <person name="Miao Y."/>
            <person name="Liu J."/>
            <person name="Yu Q."/>
            <person name="Li R."/>
            <person name="Liao H."/>
            <person name="Li X."/>
            <person name="Kong Y."/>
            <person name="Jiang Z."/>
            <person name="Chourrout D."/>
            <person name="Li R."/>
            <person name="Bao Z."/>
        </authorList>
    </citation>
    <scope>NUCLEOTIDE SEQUENCE [LARGE SCALE GENOMIC DNA]</scope>
    <source>
        <strain evidence="9 10">PY_sf001</strain>
    </source>
</reference>
<feature type="compositionally biased region" description="Basic and acidic residues" evidence="5">
    <location>
        <begin position="521"/>
        <end position="531"/>
    </location>
</feature>
<dbReference type="GO" id="GO:0015643">
    <property type="term" value="F:toxic substance binding"/>
    <property type="evidence" value="ECO:0007669"/>
    <property type="project" value="InterPro"/>
</dbReference>
<keyword evidence="10" id="KW-1185">Reference proteome</keyword>
<evidence type="ECO:0000256" key="6">
    <source>
        <dbReference type="SAM" id="Phobius"/>
    </source>
</evidence>
<evidence type="ECO:0000259" key="8">
    <source>
        <dbReference type="Pfam" id="PF21885"/>
    </source>
</evidence>
<feature type="region of interest" description="Disordered" evidence="5">
    <location>
        <begin position="503"/>
        <end position="531"/>
    </location>
</feature>
<evidence type="ECO:0000256" key="4">
    <source>
        <dbReference type="ARBA" id="ARBA00023136"/>
    </source>
</evidence>
<feature type="transmembrane region" description="Helical" evidence="6">
    <location>
        <begin position="301"/>
        <end position="322"/>
    </location>
</feature>
<evidence type="ECO:0000313" key="9">
    <source>
        <dbReference type="EMBL" id="OWF44515.1"/>
    </source>
</evidence>
<organism evidence="9 10">
    <name type="scientific">Mizuhopecten yessoensis</name>
    <name type="common">Japanese scallop</name>
    <name type="synonym">Patinopecten yessoensis</name>
    <dbReference type="NCBI Taxonomy" id="6573"/>
    <lineage>
        <taxon>Eukaryota</taxon>
        <taxon>Metazoa</taxon>
        <taxon>Spiralia</taxon>
        <taxon>Lophotrochozoa</taxon>
        <taxon>Mollusca</taxon>
        <taxon>Bivalvia</taxon>
        <taxon>Autobranchia</taxon>
        <taxon>Pteriomorphia</taxon>
        <taxon>Pectinida</taxon>
        <taxon>Pectinoidea</taxon>
        <taxon>Pectinidae</taxon>
        <taxon>Mizuhopecten</taxon>
    </lineage>
</organism>
<dbReference type="GO" id="GO:0016020">
    <property type="term" value="C:membrane"/>
    <property type="evidence" value="ECO:0007669"/>
    <property type="project" value="UniProtKB-SubCell"/>
</dbReference>
<dbReference type="InterPro" id="IPR040416">
    <property type="entry name" value="TMEM181"/>
</dbReference>
<dbReference type="PANTHER" id="PTHR31918">
    <property type="entry name" value="TRANSMEMBRANE PROTEIN 181"/>
    <property type="match status" value="1"/>
</dbReference>
<dbReference type="EMBL" id="NEDP02004764">
    <property type="protein sequence ID" value="OWF44515.1"/>
    <property type="molecule type" value="Genomic_DNA"/>
</dbReference>
<accession>A0A210Q720</accession>
<dbReference type="Proteomes" id="UP000242188">
    <property type="component" value="Unassembled WGS sequence"/>
</dbReference>
<keyword evidence="4 6" id="KW-0472">Membrane</keyword>
<feature type="transmembrane region" description="Helical" evidence="6">
    <location>
        <begin position="334"/>
        <end position="353"/>
    </location>
</feature>